<evidence type="ECO:0000256" key="5">
    <source>
        <dbReference type="SAM" id="MobiDB-lite"/>
    </source>
</evidence>
<evidence type="ECO:0000256" key="2">
    <source>
        <dbReference type="ARBA" id="ARBA00022490"/>
    </source>
</evidence>
<dbReference type="Gene3D" id="1.10.533.10">
    <property type="entry name" value="Death Domain, Fas"/>
    <property type="match status" value="1"/>
</dbReference>
<dbReference type="InterPro" id="IPR051249">
    <property type="entry name" value="NLRP_Inflammasome"/>
</dbReference>
<dbReference type="SUPFAM" id="SSF47986">
    <property type="entry name" value="DEATH domain"/>
    <property type="match status" value="1"/>
</dbReference>
<feature type="region of interest" description="Disordered" evidence="5">
    <location>
        <begin position="25"/>
        <end position="84"/>
    </location>
</feature>
<dbReference type="PANTHER" id="PTHR46985">
    <property type="entry name" value="NACHT, LRR AND PYD DOMAINS-CONTAINING PROTEIN 1"/>
    <property type="match status" value="1"/>
</dbReference>
<keyword evidence="9" id="KW-1185">Reference proteome</keyword>
<keyword evidence="4" id="KW-0391">Immunity</keyword>
<evidence type="ECO:0008006" key="10">
    <source>
        <dbReference type="Google" id="ProtNLM"/>
    </source>
</evidence>
<dbReference type="PANTHER" id="PTHR46985:SF2">
    <property type="entry name" value="APOPTOSIS-ASSOCIATED SPECK-LIKE PROTEIN CONTAINING A CARD"/>
    <property type="match status" value="1"/>
</dbReference>
<feature type="compositionally biased region" description="Basic and acidic residues" evidence="5">
    <location>
        <begin position="73"/>
        <end position="84"/>
    </location>
</feature>
<proteinExistence type="predicted"/>
<evidence type="ECO:0000256" key="4">
    <source>
        <dbReference type="ARBA" id="ARBA00022859"/>
    </source>
</evidence>
<keyword evidence="2" id="KW-0963">Cytoplasm</keyword>
<feature type="compositionally biased region" description="Polar residues" evidence="5">
    <location>
        <begin position="58"/>
        <end position="70"/>
    </location>
</feature>
<dbReference type="PROSITE" id="PS51830">
    <property type="entry name" value="FIIND"/>
    <property type="match status" value="1"/>
</dbReference>
<keyword evidence="3" id="KW-0399">Innate immunity</keyword>
<comment type="caution">
    <text evidence="8">The sequence shown here is derived from an EMBL/GenBank/DDBJ whole genome shotgun (WGS) entry which is preliminary data.</text>
</comment>
<evidence type="ECO:0000259" key="7">
    <source>
        <dbReference type="PROSITE" id="PS51830"/>
    </source>
</evidence>
<dbReference type="InterPro" id="IPR004020">
    <property type="entry name" value="DAPIN"/>
</dbReference>
<feature type="domain" description="FIIND" evidence="7">
    <location>
        <begin position="190"/>
        <end position="328"/>
    </location>
</feature>
<dbReference type="CDD" id="cd08321">
    <property type="entry name" value="Pyrin_ASC-like"/>
    <property type="match status" value="1"/>
</dbReference>
<dbReference type="SMART" id="SM01289">
    <property type="entry name" value="PYRIN"/>
    <property type="match status" value="1"/>
</dbReference>
<dbReference type="InterPro" id="IPR025307">
    <property type="entry name" value="FIIND_dom"/>
</dbReference>
<dbReference type="Pfam" id="PF13553">
    <property type="entry name" value="FIIND"/>
    <property type="match status" value="1"/>
</dbReference>
<dbReference type="PROSITE" id="PS50824">
    <property type="entry name" value="DAPIN"/>
    <property type="match status" value="1"/>
</dbReference>
<feature type="domain" description="Pyrin" evidence="6">
    <location>
        <begin position="104"/>
        <end position="186"/>
    </location>
</feature>
<evidence type="ECO:0000313" key="8">
    <source>
        <dbReference type="EMBL" id="KAK6300937.1"/>
    </source>
</evidence>
<dbReference type="Proteomes" id="UP001356427">
    <property type="component" value="Unassembled WGS sequence"/>
</dbReference>
<dbReference type="GO" id="GO:0005829">
    <property type="term" value="C:cytosol"/>
    <property type="evidence" value="ECO:0007669"/>
    <property type="project" value="UniProtKB-SubCell"/>
</dbReference>
<evidence type="ECO:0000259" key="6">
    <source>
        <dbReference type="PROSITE" id="PS50824"/>
    </source>
</evidence>
<evidence type="ECO:0000256" key="3">
    <source>
        <dbReference type="ARBA" id="ARBA00022588"/>
    </source>
</evidence>
<name>A0AAN8QT99_9TELE</name>
<comment type="subcellular location">
    <subcellularLocation>
        <location evidence="1">Cytoplasm</location>
        <location evidence="1">Cytosol</location>
    </subcellularLocation>
</comment>
<gene>
    <name evidence="8" type="ORF">J4Q44_G00290350</name>
</gene>
<protein>
    <recommendedName>
        <fullName evidence="10">Pyrin domain-containing protein</fullName>
    </recommendedName>
</protein>
<accession>A0AAN8QT99</accession>
<evidence type="ECO:0000256" key="1">
    <source>
        <dbReference type="ARBA" id="ARBA00004514"/>
    </source>
</evidence>
<dbReference type="GO" id="GO:0045087">
    <property type="term" value="P:innate immune response"/>
    <property type="evidence" value="ECO:0007669"/>
    <property type="project" value="UniProtKB-KW"/>
</dbReference>
<dbReference type="AlphaFoldDB" id="A0AAN8QT99"/>
<feature type="compositionally biased region" description="Basic and acidic residues" evidence="5">
    <location>
        <begin position="31"/>
        <end position="40"/>
    </location>
</feature>
<evidence type="ECO:0000313" key="9">
    <source>
        <dbReference type="Proteomes" id="UP001356427"/>
    </source>
</evidence>
<dbReference type="Pfam" id="PF02758">
    <property type="entry name" value="PYRIN"/>
    <property type="match status" value="1"/>
</dbReference>
<sequence length="328" mass="37695">MSVETEYISQIFKLCRHWLTRSGEKRHHLERQREEHRALVIKEPVAASKREQKPAGTHNANLPSTSSGMLTRSGEKCRRLERQREEPRALGIKRHFMLDVPALLLATLEELTGEQLKTFQSNLTSVQLPDFSPIPESQLENTDRQDTVDQMVKTYSPERVVEITLRILRKMNLHDLAKKLQRDHRDIPLEMANSLNTEVAVNTQENTQRMDEELGRERGLFQCSITGLVFRMEGEGEVLYRTVPWNRRLLAQRGKRPAGPLFKFTCLKGSVCQLHLPHCEIYPGDGCDFLSVAHVTDDIIEFLDPHEITETHIIINITGFCDYGPHQG</sequence>
<dbReference type="InterPro" id="IPR011029">
    <property type="entry name" value="DEATH-like_dom_sf"/>
</dbReference>
<dbReference type="EMBL" id="JAGTTL010000027">
    <property type="protein sequence ID" value="KAK6300937.1"/>
    <property type="molecule type" value="Genomic_DNA"/>
</dbReference>
<reference evidence="8 9" key="1">
    <citation type="submission" date="2021-04" db="EMBL/GenBank/DDBJ databases">
        <authorList>
            <person name="De Guttry C."/>
            <person name="Zahm M."/>
            <person name="Klopp C."/>
            <person name="Cabau C."/>
            <person name="Louis A."/>
            <person name="Berthelot C."/>
            <person name="Parey E."/>
            <person name="Roest Crollius H."/>
            <person name="Montfort J."/>
            <person name="Robinson-Rechavi M."/>
            <person name="Bucao C."/>
            <person name="Bouchez O."/>
            <person name="Gislard M."/>
            <person name="Lluch J."/>
            <person name="Milhes M."/>
            <person name="Lampietro C."/>
            <person name="Lopez Roques C."/>
            <person name="Donnadieu C."/>
            <person name="Braasch I."/>
            <person name="Desvignes T."/>
            <person name="Postlethwait J."/>
            <person name="Bobe J."/>
            <person name="Wedekind C."/>
            <person name="Guiguen Y."/>
        </authorList>
    </citation>
    <scope>NUCLEOTIDE SEQUENCE [LARGE SCALE GENOMIC DNA]</scope>
    <source>
        <strain evidence="8">Cs_M1</strain>
        <tissue evidence="8">Blood</tissue>
    </source>
</reference>
<organism evidence="8 9">
    <name type="scientific">Coregonus suidteri</name>
    <dbReference type="NCBI Taxonomy" id="861788"/>
    <lineage>
        <taxon>Eukaryota</taxon>
        <taxon>Metazoa</taxon>
        <taxon>Chordata</taxon>
        <taxon>Craniata</taxon>
        <taxon>Vertebrata</taxon>
        <taxon>Euteleostomi</taxon>
        <taxon>Actinopterygii</taxon>
        <taxon>Neopterygii</taxon>
        <taxon>Teleostei</taxon>
        <taxon>Protacanthopterygii</taxon>
        <taxon>Salmoniformes</taxon>
        <taxon>Salmonidae</taxon>
        <taxon>Coregoninae</taxon>
        <taxon>Coregonus</taxon>
    </lineage>
</organism>